<accession>A0A2N3HZS4</accession>
<proteinExistence type="predicted"/>
<gene>
    <name evidence="1" type="ORF">BZG02_09235</name>
</gene>
<keyword evidence="2" id="KW-1185">Reference proteome</keyword>
<dbReference type="EMBL" id="MVDD01000005">
    <property type="protein sequence ID" value="PKQ63544.1"/>
    <property type="molecule type" value="Genomic_DNA"/>
</dbReference>
<dbReference type="Pfam" id="PF11383">
    <property type="entry name" value="DUF3187"/>
    <property type="match status" value="1"/>
</dbReference>
<evidence type="ECO:0000313" key="2">
    <source>
        <dbReference type="Proteomes" id="UP000233535"/>
    </source>
</evidence>
<dbReference type="InterPro" id="IPR021523">
    <property type="entry name" value="DUF3187"/>
</dbReference>
<dbReference type="OrthoDB" id="5418846at2"/>
<reference evidence="1 2" key="1">
    <citation type="journal article" date="2017" name="Front. Microbiol.">
        <title>Labilibaculum manganireducens gen. nov., sp. nov. and Labilibaculum filiforme sp. nov., Novel Bacteroidetes Isolated from Subsurface Sediments of the Baltic Sea.</title>
        <authorList>
            <person name="Vandieken V."/>
            <person name="Marshall I.P."/>
            <person name="Niemann H."/>
            <person name="Engelen B."/>
            <person name="Cypionka H."/>
        </authorList>
    </citation>
    <scope>NUCLEOTIDE SEQUENCE [LARGE SCALE GENOMIC DNA]</scope>
    <source>
        <strain evidence="1 2">59.16B</strain>
    </source>
</reference>
<comment type="caution">
    <text evidence="1">The sequence shown here is derived from an EMBL/GenBank/DDBJ whole genome shotgun (WGS) entry which is preliminary data.</text>
</comment>
<dbReference type="RefSeq" id="WP_101261138.1">
    <property type="nucleotide sequence ID" value="NZ_MVDD01000005.1"/>
</dbReference>
<name>A0A2N3HZS4_9BACT</name>
<evidence type="ECO:0000313" key="1">
    <source>
        <dbReference type="EMBL" id="PKQ63544.1"/>
    </source>
</evidence>
<dbReference type="Proteomes" id="UP000233535">
    <property type="component" value="Unassembled WGS sequence"/>
</dbReference>
<sequence>MRSIGFFFLTIVFFANYAHGQHAVRPVQTHNQGPLVHFFAIPTNSGGAVLEKNAFLFGNYFNIANNATSAQIEEETIYLDGEMYRNELVFSYGLFTNFELGVSIPVVKHSGGVMDAFISNWHEVFNLPGKSRVLMPTDELAYFFMEEEEVVFEMNKSKLSIGDITFSMGLPIVTNQKHDLSLRSFLKVPSGNKNNLVGSGTWDFGAQLAGTINSIPQRNEFSFYYSGGYLRISKGALLQDKLCENVGFGSFGLVFNTNNHLYFKSQIDFHSSFYGKTNLKQLGKSSAQLVIGTEYFIKKEIALSLAFAEDIIVNTAPDFVLQFGITFHY</sequence>
<organism evidence="1 2">
    <name type="scientific">Labilibaculum filiforme</name>
    <dbReference type="NCBI Taxonomy" id="1940526"/>
    <lineage>
        <taxon>Bacteria</taxon>
        <taxon>Pseudomonadati</taxon>
        <taxon>Bacteroidota</taxon>
        <taxon>Bacteroidia</taxon>
        <taxon>Marinilabiliales</taxon>
        <taxon>Marinifilaceae</taxon>
        <taxon>Labilibaculum</taxon>
    </lineage>
</organism>
<evidence type="ECO:0008006" key="3">
    <source>
        <dbReference type="Google" id="ProtNLM"/>
    </source>
</evidence>
<protein>
    <recommendedName>
        <fullName evidence="3">DUF3187 family protein</fullName>
    </recommendedName>
</protein>
<dbReference type="AlphaFoldDB" id="A0A2N3HZS4"/>